<sequence length="68" mass="7645">MSGLTCINKHQSCSERRTSLTCRLIELLDAPARVLSAGCTVATMKAGWLGWFTDKARFEPYCYRWSGV</sequence>
<gene>
    <name evidence="1" type="ORF">RRG08_019044</name>
</gene>
<keyword evidence="2" id="KW-1185">Reference proteome</keyword>
<name>A0AAE1A510_9GAST</name>
<reference evidence="1" key="1">
    <citation type="journal article" date="2023" name="G3 (Bethesda)">
        <title>A reference genome for the long-term kleptoplast-retaining sea slug Elysia crispata morphotype clarki.</title>
        <authorList>
            <person name="Eastman K.E."/>
            <person name="Pendleton A.L."/>
            <person name="Shaikh M.A."/>
            <person name="Suttiyut T."/>
            <person name="Ogas R."/>
            <person name="Tomko P."/>
            <person name="Gavelis G."/>
            <person name="Widhalm J.R."/>
            <person name="Wisecaver J.H."/>
        </authorList>
    </citation>
    <scope>NUCLEOTIDE SEQUENCE</scope>
    <source>
        <strain evidence="1">ECLA1</strain>
    </source>
</reference>
<evidence type="ECO:0000313" key="1">
    <source>
        <dbReference type="EMBL" id="KAK3781418.1"/>
    </source>
</evidence>
<dbReference type="Proteomes" id="UP001283361">
    <property type="component" value="Unassembled WGS sequence"/>
</dbReference>
<proteinExistence type="predicted"/>
<evidence type="ECO:0000313" key="2">
    <source>
        <dbReference type="Proteomes" id="UP001283361"/>
    </source>
</evidence>
<accession>A0AAE1A510</accession>
<dbReference type="AlphaFoldDB" id="A0AAE1A510"/>
<organism evidence="1 2">
    <name type="scientific">Elysia crispata</name>
    <name type="common">lettuce slug</name>
    <dbReference type="NCBI Taxonomy" id="231223"/>
    <lineage>
        <taxon>Eukaryota</taxon>
        <taxon>Metazoa</taxon>
        <taxon>Spiralia</taxon>
        <taxon>Lophotrochozoa</taxon>
        <taxon>Mollusca</taxon>
        <taxon>Gastropoda</taxon>
        <taxon>Heterobranchia</taxon>
        <taxon>Euthyneura</taxon>
        <taxon>Panpulmonata</taxon>
        <taxon>Sacoglossa</taxon>
        <taxon>Placobranchoidea</taxon>
        <taxon>Plakobranchidae</taxon>
        <taxon>Elysia</taxon>
    </lineage>
</organism>
<protein>
    <submittedName>
        <fullName evidence="1">Uncharacterized protein</fullName>
    </submittedName>
</protein>
<comment type="caution">
    <text evidence="1">The sequence shown here is derived from an EMBL/GenBank/DDBJ whole genome shotgun (WGS) entry which is preliminary data.</text>
</comment>
<dbReference type="EMBL" id="JAWDGP010002624">
    <property type="protein sequence ID" value="KAK3781418.1"/>
    <property type="molecule type" value="Genomic_DNA"/>
</dbReference>